<protein>
    <recommendedName>
        <fullName evidence="8">Putative manganese efflux pump MntP</fullName>
    </recommendedName>
</protein>
<feature type="transmembrane region" description="Helical" evidence="8">
    <location>
        <begin position="64"/>
        <end position="82"/>
    </location>
</feature>
<gene>
    <name evidence="8" type="primary">mntP</name>
    <name evidence="10" type="ORF">CYR32_01550</name>
</gene>
<feature type="transmembrane region" description="Helical" evidence="8">
    <location>
        <begin position="165"/>
        <end position="186"/>
    </location>
</feature>
<name>A0A2N5ED59_9GAMM</name>
<comment type="function">
    <text evidence="8">Probably functions as a manganese efflux pump.</text>
</comment>
<evidence type="ECO:0000256" key="9">
    <source>
        <dbReference type="SAM" id="SignalP"/>
    </source>
</evidence>
<proteinExistence type="inferred from homology"/>
<keyword evidence="7 8" id="KW-0464">Manganese</keyword>
<organism evidence="10 11">
    <name type="scientific">Chimaeribacter coloradensis</name>
    <dbReference type="NCBI Taxonomy" id="2060068"/>
    <lineage>
        <taxon>Bacteria</taxon>
        <taxon>Pseudomonadati</taxon>
        <taxon>Pseudomonadota</taxon>
        <taxon>Gammaproteobacteria</taxon>
        <taxon>Enterobacterales</taxon>
        <taxon>Yersiniaceae</taxon>
        <taxon>Chimaeribacter</taxon>
    </lineage>
</organism>
<keyword evidence="6 8" id="KW-0472">Membrane</keyword>
<dbReference type="Proteomes" id="UP000234503">
    <property type="component" value="Unassembled WGS sequence"/>
</dbReference>
<evidence type="ECO:0000313" key="11">
    <source>
        <dbReference type="Proteomes" id="UP000234503"/>
    </source>
</evidence>
<dbReference type="OrthoDB" id="9811590at2"/>
<dbReference type="PANTHER" id="PTHR35529">
    <property type="entry name" value="MANGANESE EFFLUX PUMP MNTP-RELATED"/>
    <property type="match status" value="1"/>
</dbReference>
<evidence type="ECO:0000313" key="10">
    <source>
        <dbReference type="EMBL" id="PLR40454.1"/>
    </source>
</evidence>
<keyword evidence="4 8" id="KW-1133">Transmembrane helix</keyword>
<feature type="signal peptide" evidence="9">
    <location>
        <begin position="1"/>
        <end position="19"/>
    </location>
</feature>
<keyword evidence="1 8" id="KW-0813">Transport</keyword>
<evidence type="ECO:0000256" key="4">
    <source>
        <dbReference type="ARBA" id="ARBA00022989"/>
    </source>
</evidence>
<keyword evidence="11" id="KW-1185">Reference proteome</keyword>
<dbReference type="GO" id="GO:0005384">
    <property type="term" value="F:manganese ion transmembrane transporter activity"/>
    <property type="evidence" value="ECO:0007669"/>
    <property type="project" value="UniProtKB-UniRule"/>
</dbReference>
<evidence type="ECO:0000256" key="2">
    <source>
        <dbReference type="ARBA" id="ARBA00022475"/>
    </source>
</evidence>
<accession>A0A2N5ED59</accession>
<reference evidence="10 11" key="1">
    <citation type="submission" date="2017-12" db="EMBL/GenBank/DDBJ databases">
        <title>Characterization of six clinical isolates of Enterochimera gen. nov., a novel genus of the Yersiniaciae family and the three species Enterochimera arupensis sp. nov., Enterochimera coloradensis sp. nov, and Enterochimera californica sp. nov.</title>
        <authorList>
            <person name="Rossi A."/>
            <person name="Fisher M."/>
        </authorList>
    </citation>
    <scope>NUCLEOTIDE SEQUENCE [LARGE SCALE GENOMIC DNA]</scope>
    <source>
        <strain evidence="11">2016-Iso4</strain>
    </source>
</reference>
<comment type="subcellular location">
    <subcellularLocation>
        <location evidence="8">Cell membrane</location>
        <topology evidence="8">Multi-pass membrane protein</topology>
    </subcellularLocation>
</comment>
<comment type="caution">
    <text evidence="8">Lacks conserved residue(s) required for the propagation of feature annotation.</text>
</comment>
<dbReference type="AlphaFoldDB" id="A0A2N5ED59"/>
<evidence type="ECO:0000256" key="7">
    <source>
        <dbReference type="ARBA" id="ARBA00023211"/>
    </source>
</evidence>
<keyword evidence="2 8" id="KW-1003">Cell membrane</keyword>
<evidence type="ECO:0000256" key="5">
    <source>
        <dbReference type="ARBA" id="ARBA00023065"/>
    </source>
</evidence>
<keyword evidence="3 8" id="KW-0812">Transmembrane</keyword>
<evidence type="ECO:0000256" key="8">
    <source>
        <dbReference type="HAMAP-Rule" id="MF_01521"/>
    </source>
</evidence>
<evidence type="ECO:0000256" key="3">
    <source>
        <dbReference type="ARBA" id="ARBA00022692"/>
    </source>
</evidence>
<dbReference type="EMBL" id="PJZH01000001">
    <property type="protein sequence ID" value="PLR40454.1"/>
    <property type="molecule type" value="Genomic_DNA"/>
</dbReference>
<feature type="transmembrane region" description="Helical" evidence="8">
    <location>
        <begin position="132"/>
        <end position="153"/>
    </location>
</feature>
<evidence type="ECO:0000256" key="6">
    <source>
        <dbReference type="ARBA" id="ARBA00023136"/>
    </source>
</evidence>
<keyword evidence="9" id="KW-0732">Signal</keyword>
<dbReference type="InterPro" id="IPR003810">
    <property type="entry name" value="Mntp/YtaF"/>
</dbReference>
<dbReference type="Pfam" id="PF02659">
    <property type="entry name" value="Mntp"/>
    <property type="match status" value="1"/>
</dbReference>
<dbReference type="InterPro" id="IPR022929">
    <property type="entry name" value="Put_MntP"/>
</dbReference>
<keyword evidence="5 8" id="KW-0406">Ion transport</keyword>
<evidence type="ECO:0000256" key="1">
    <source>
        <dbReference type="ARBA" id="ARBA00022448"/>
    </source>
</evidence>
<dbReference type="NCBIfam" id="NF008546">
    <property type="entry name" value="PRK11469.1"/>
    <property type="match status" value="1"/>
</dbReference>
<comment type="similarity">
    <text evidence="8">Belongs to the MntP (TC 9.B.29) family.</text>
</comment>
<dbReference type="PANTHER" id="PTHR35529:SF1">
    <property type="entry name" value="MANGANESE EFFLUX PUMP MNTP-RELATED"/>
    <property type="match status" value="1"/>
</dbReference>
<dbReference type="GO" id="GO:0005886">
    <property type="term" value="C:plasma membrane"/>
    <property type="evidence" value="ECO:0007669"/>
    <property type="project" value="UniProtKB-SubCell"/>
</dbReference>
<feature type="chain" id="PRO_5014678644" description="Putative manganese efflux pump MntP" evidence="9">
    <location>
        <begin position="20"/>
        <end position="189"/>
    </location>
</feature>
<dbReference type="RefSeq" id="WP_101821846.1">
    <property type="nucleotide sequence ID" value="NZ_PJZH01000001.1"/>
</dbReference>
<comment type="caution">
    <text evidence="10">The sequence shown here is derived from an EMBL/GenBank/DDBJ whole genome shotgun (WGS) entry which is preliminary data.</text>
</comment>
<feature type="transmembrane region" description="Helical" evidence="8">
    <location>
        <begin position="103"/>
        <end position="126"/>
    </location>
</feature>
<dbReference type="HAMAP" id="MF_01521">
    <property type="entry name" value="MntP_pump"/>
    <property type="match status" value="1"/>
</dbReference>
<sequence length="189" mass="20092">MNLSATLILAFGMSMDAFAASIGKGATLHRPRFREAFRTGLIFGAIEAITPLIGWGLGLMASRYIMAWDHWVAFALLFILGSRMIMEGMKTPAADEPCKDCHSFWVLAATAVATSLDALAIGVGLAFLQVNIIHTALAIGMTTMLMATLGMLIGRFIGPMLGKRAEMLGGVVLIGIGCNILLQHLGLLA</sequence>